<dbReference type="RefSeq" id="WP_066251765.1">
    <property type="nucleotide sequence ID" value="NZ_VSKL01000003.1"/>
</dbReference>
<dbReference type="AlphaFoldDB" id="A0A5D0QUP1"/>
<reference evidence="1 2" key="1">
    <citation type="submission" date="2019-08" db="EMBL/GenBank/DDBJ databases">
        <title>Genomes of Antarctic Bizionia species.</title>
        <authorList>
            <person name="Bowman J.P."/>
        </authorList>
    </citation>
    <scope>NUCLEOTIDE SEQUENCE [LARGE SCALE GENOMIC DNA]</scope>
    <source>
        <strain evidence="1 2">APA-1</strain>
    </source>
</reference>
<accession>A0A5D0QUP1</accession>
<comment type="caution">
    <text evidence="1">The sequence shown here is derived from an EMBL/GenBank/DDBJ whole genome shotgun (WGS) entry which is preliminary data.</text>
</comment>
<dbReference type="EMBL" id="VSKL01000003">
    <property type="protein sequence ID" value="TYB72907.1"/>
    <property type="molecule type" value="Genomic_DNA"/>
</dbReference>
<protein>
    <recommendedName>
        <fullName evidence="3">Glycine dehydrogenase</fullName>
    </recommendedName>
</protein>
<keyword evidence="2" id="KW-1185">Reference proteome</keyword>
<sequence>MRKSYLFITCDEAQHICDKAQYNEATGWEKFKLTLRYFMCKITRSYVKRNTKLSESVKNSKVNCLKTIEREQIKAQFNEELSKQKR</sequence>
<dbReference type="OrthoDB" id="1262821at2"/>
<proteinExistence type="predicted"/>
<organism evidence="1 2">
    <name type="scientific">Bizionia algoritergicola</name>
    <dbReference type="NCBI Taxonomy" id="291187"/>
    <lineage>
        <taxon>Bacteria</taxon>
        <taxon>Pseudomonadati</taxon>
        <taxon>Bacteroidota</taxon>
        <taxon>Flavobacteriia</taxon>
        <taxon>Flavobacteriales</taxon>
        <taxon>Flavobacteriaceae</taxon>
        <taxon>Bizionia</taxon>
    </lineage>
</organism>
<evidence type="ECO:0000313" key="1">
    <source>
        <dbReference type="EMBL" id="TYB72907.1"/>
    </source>
</evidence>
<evidence type="ECO:0000313" key="2">
    <source>
        <dbReference type="Proteomes" id="UP000324358"/>
    </source>
</evidence>
<name>A0A5D0QUP1_9FLAO</name>
<evidence type="ECO:0008006" key="3">
    <source>
        <dbReference type="Google" id="ProtNLM"/>
    </source>
</evidence>
<gene>
    <name evidence="1" type="ORF">ES675_10210</name>
</gene>
<dbReference type="Proteomes" id="UP000324358">
    <property type="component" value="Unassembled WGS sequence"/>
</dbReference>